<sequence>CLPHRRRPKPRSSPHTASSALLASPRRISRAAHHRTLSFSTAILPCRHRHRRSQRAGYSGTNARCRSWWRSGEGSRTARLRVLDKGRGDAFVAFGCLVRCSRCSGLAGVTVVHPLSLSLPPPPSSARRVACRIDPRRRLWW</sequence>
<gene>
    <name evidence="2" type="ORF">DFP72DRAFT_1167685</name>
</gene>
<accession>A0A8H6MBS0</accession>
<organism evidence="2 3">
    <name type="scientific">Ephemerocybe angulata</name>
    <dbReference type="NCBI Taxonomy" id="980116"/>
    <lineage>
        <taxon>Eukaryota</taxon>
        <taxon>Fungi</taxon>
        <taxon>Dikarya</taxon>
        <taxon>Basidiomycota</taxon>
        <taxon>Agaricomycotina</taxon>
        <taxon>Agaricomycetes</taxon>
        <taxon>Agaricomycetidae</taxon>
        <taxon>Agaricales</taxon>
        <taxon>Agaricineae</taxon>
        <taxon>Psathyrellaceae</taxon>
        <taxon>Ephemerocybe</taxon>
    </lineage>
</organism>
<dbReference type="AlphaFoldDB" id="A0A8H6MBS0"/>
<evidence type="ECO:0000313" key="2">
    <source>
        <dbReference type="EMBL" id="KAF6758327.1"/>
    </source>
</evidence>
<protein>
    <submittedName>
        <fullName evidence="2">Uncharacterized protein</fullName>
    </submittedName>
</protein>
<proteinExistence type="predicted"/>
<evidence type="ECO:0000313" key="3">
    <source>
        <dbReference type="Proteomes" id="UP000521943"/>
    </source>
</evidence>
<feature type="non-terminal residue" evidence="2">
    <location>
        <position position="1"/>
    </location>
</feature>
<dbReference type="EMBL" id="JACGCI010000019">
    <property type="protein sequence ID" value="KAF6758327.1"/>
    <property type="molecule type" value="Genomic_DNA"/>
</dbReference>
<reference evidence="2 3" key="1">
    <citation type="submission" date="2020-07" db="EMBL/GenBank/DDBJ databases">
        <title>Comparative genomics of pyrophilous fungi reveals a link between fire events and developmental genes.</title>
        <authorList>
            <consortium name="DOE Joint Genome Institute"/>
            <person name="Steindorff A.S."/>
            <person name="Carver A."/>
            <person name="Calhoun S."/>
            <person name="Stillman K."/>
            <person name="Liu H."/>
            <person name="Lipzen A."/>
            <person name="Pangilinan J."/>
            <person name="Labutti K."/>
            <person name="Bruns T.D."/>
            <person name="Grigoriev I.V."/>
        </authorList>
    </citation>
    <scope>NUCLEOTIDE SEQUENCE [LARGE SCALE GENOMIC DNA]</scope>
    <source>
        <strain evidence="2 3">CBS 144469</strain>
    </source>
</reference>
<dbReference type="Proteomes" id="UP000521943">
    <property type="component" value="Unassembled WGS sequence"/>
</dbReference>
<keyword evidence="3" id="KW-1185">Reference proteome</keyword>
<evidence type="ECO:0000256" key="1">
    <source>
        <dbReference type="SAM" id="MobiDB-lite"/>
    </source>
</evidence>
<feature type="region of interest" description="Disordered" evidence="1">
    <location>
        <begin position="1"/>
        <end position="24"/>
    </location>
</feature>
<comment type="caution">
    <text evidence="2">The sequence shown here is derived from an EMBL/GenBank/DDBJ whole genome shotgun (WGS) entry which is preliminary data.</text>
</comment>
<feature type="compositionally biased region" description="Basic residues" evidence="1">
    <location>
        <begin position="1"/>
        <end position="12"/>
    </location>
</feature>
<name>A0A8H6MBS0_9AGAR</name>